<dbReference type="Proteomes" id="UP000054047">
    <property type="component" value="Unassembled WGS sequence"/>
</dbReference>
<evidence type="ECO:0000313" key="1">
    <source>
        <dbReference type="EMBL" id="KIH56080.1"/>
    </source>
</evidence>
<gene>
    <name evidence="1" type="ORF">ANCDUO_13742</name>
</gene>
<proteinExistence type="predicted"/>
<dbReference type="OrthoDB" id="5859020at2759"/>
<accession>A0A0C2G518</accession>
<dbReference type="AlphaFoldDB" id="A0A0C2G518"/>
<keyword evidence="2" id="KW-1185">Reference proteome</keyword>
<organism evidence="1 2">
    <name type="scientific">Ancylostoma duodenale</name>
    <dbReference type="NCBI Taxonomy" id="51022"/>
    <lineage>
        <taxon>Eukaryota</taxon>
        <taxon>Metazoa</taxon>
        <taxon>Ecdysozoa</taxon>
        <taxon>Nematoda</taxon>
        <taxon>Chromadorea</taxon>
        <taxon>Rhabditida</taxon>
        <taxon>Rhabditina</taxon>
        <taxon>Rhabditomorpha</taxon>
        <taxon>Strongyloidea</taxon>
        <taxon>Ancylostomatidae</taxon>
        <taxon>Ancylostomatinae</taxon>
        <taxon>Ancylostoma</taxon>
    </lineage>
</organism>
<evidence type="ECO:0000313" key="2">
    <source>
        <dbReference type="Proteomes" id="UP000054047"/>
    </source>
</evidence>
<protein>
    <submittedName>
        <fullName evidence="1">Uncharacterized protein</fullName>
    </submittedName>
</protein>
<reference evidence="1 2" key="1">
    <citation type="submission" date="2013-12" db="EMBL/GenBank/DDBJ databases">
        <title>Draft genome of the parsitic nematode Ancylostoma duodenale.</title>
        <authorList>
            <person name="Mitreva M."/>
        </authorList>
    </citation>
    <scope>NUCLEOTIDE SEQUENCE [LARGE SCALE GENOMIC DNA]</scope>
    <source>
        <strain evidence="1 2">Zhejiang</strain>
    </source>
</reference>
<dbReference type="EMBL" id="KN736307">
    <property type="protein sequence ID" value="KIH56080.1"/>
    <property type="molecule type" value="Genomic_DNA"/>
</dbReference>
<sequence>MREGVCTGGPYEEENVCKPYPFYPCGHHEGQKYYSSCPRESFKTPECSKQCNGPYKKTYEEDKFFGK</sequence>
<dbReference type="SUPFAM" id="SSF54001">
    <property type="entry name" value="Cysteine proteinases"/>
    <property type="match status" value="1"/>
</dbReference>
<dbReference type="Gene3D" id="3.90.70.10">
    <property type="entry name" value="Cysteine proteinases"/>
    <property type="match status" value="1"/>
</dbReference>
<dbReference type="InterPro" id="IPR038765">
    <property type="entry name" value="Papain-like_cys_pep_sf"/>
</dbReference>
<name>A0A0C2G518_9BILA</name>